<dbReference type="AlphaFoldDB" id="A0A4C1UT16"/>
<protein>
    <submittedName>
        <fullName evidence="2">Uncharacterized protein</fullName>
    </submittedName>
</protein>
<accession>A0A4C1UT16</accession>
<keyword evidence="3" id="KW-1185">Reference proteome</keyword>
<name>A0A4C1UT16_EUMVA</name>
<sequence length="146" mass="16405">MRQERRRSKGSAGQGQCARADSKKKLKGELRGKSVHEVCSGLRLGSGPGRARSGLPTALTRVLSANERKPINERHRQSECVRHKGRRGRPEVLLRGQIGGRPRKGPDFKHPKPARSYEKINLASEQRKYIKNVPSEDPQAMRRGRP</sequence>
<dbReference type="Proteomes" id="UP000299102">
    <property type="component" value="Unassembled WGS sequence"/>
</dbReference>
<dbReference type="EMBL" id="BGZK01000222">
    <property type="protein sequence ID" value="GBP29585.1"/>
    <property type="molecule type" value="Genomic_DNA"/>
</dbReference>
<feature type="compositionally biased region" description="Basic and acidic residues" evidence="1">
    <location>
        <begin position="67"/>
        <end position="92"/>
    </location>
</feature>
<organism evidence="2 3">
    <name type="scientific">Eumeta variegata</name>
    <name type="common">Bagworm moth</name>
    <name type="synonym">Eumeta japonica</name>
    <dbReference type="NCBI Taxonomy" id="151549"/>
    <lineage>
        <taxon>Eukaryota</taxon>
        <taxon>Metazoa</taxon>
        <taxon>Ecdysozoa</taxon>
        <taxon>Arthropoda</taxon>
        <taxon>Hexapoda</taxon>
        <taxon>Insecta</taxon>
        <taxon>Pterygota</taxon>
        <taxon>Neoptera</taxon>
        <taxon>Endopterygota</taxon>
        <taxon>Lepidoptera</taxon>
        <taxon>Glossata</taxon>
        <taxon>Ditrysia</taxon>
        <taxon>Tineoidea</taxon>
        <taxon>Psychidae</taxon>
        <taxon>Oiketicinae</taxon>
        <taxon>Eumeta</taxon>
    </lineage>
</organism>
<evidence type="ECO:0000313" key="3">
    <source>
        <dbReference type="Proteomes" id="UP000299102"/>
    </source>
</evidence>
<proteinExistence type="predicted"/>
<feature type="compositionally biased region" description="Basic and acidic residues" evidence="1">
    <location>
        <begin position="20"/>
        <end position="33"/>
    </location>
</feature>
<evidence type="ECO:0000256" key="1">
    <source>
        <dbReference type="SAM" id="MobiDB-lite"/>
    </source>
</evidence>
<feature type="region of interest" description="Disordered" evidence="1">
    <location>
        <begin position="67"/>
        <end position="146"/>
    </location>
</feature>
<feature type="compositionally biased region" description="Basic and acidic residues" evidence="1">
    <location>
        <begin position="104"/>
        <end position="118"/>
    </location>
</feature>
<comment type="caution">
    <text evidence="2">The sequence shown here is derived from an EMBL/GenBank/DDBJ whole genome shotgun (WGS) entry which is preliminary data.</text>
</comment>
<feature type="region of interest" description="Disordered" evidence="1">
    <location>
        <begin position="1"/>
        <end position="33"/>
    </location>
</feature>
<evidence type="ECO:0000313" key="2">
    <source>
        <dbReference type="EMBL" id="GBP29585.1"/>
    </source>
</evidence>
<reference evidence="2 3" key="1">
    <citation type="journal article" date="2019" name="Commun. Biol.">
        <title>The bagworm genome reveals a unique fibroin gene that provides high tensile strength.</title>
        <authorList>
            <person name="Kono N."/>
            <person name="Nakamura H."/>
            <person name="Ohtoshi R."/>
            <person name="Tomita M."/>
            <person name="Numata K."/>
            <person name="Arakawa K."/>
        </authorList>
    </citation>
    <scope>NUCLEOTIDE SEQUENCE [LARGE SCALE GENOMIC DNA]</scope>
</reference>
<gene>
    <name evidence="2" type="ORF">EVAR_79134_1</name>
</gene>